<dbReference type="CDD" id="cd00180">
    <property type="entry name" value="PKc"/>
    <property type="match status" value="1"/>
</dbReference>
<accession>A0ABR4E518</accession>
<name>A0ABR4E518_9PEZI</name>
<evidence type="ECO:0000313" key="2">
    <source>
        <dbReference type="EMBL" id="KAL2277522.1"/>
    </source>
</evidence>
<dbReference type="EMBL" id="JBAWTH010000099">
    <property type="protein sequence ID" value="KAL2277522.1"/>
    <property type="molecule type" value="Genomic_DNA"/>
</dbReference>
<dbReference type="SMART" id="SM00220">
    <property type="entry name" value="S_TKc"/>
    <property type="match status" value="1"/>
</dbReference>
<dbReference type="Pfam" id="PF06985">
    <property type="entry name" value="HET"/>
    <property type="match status" value="1"/>
</dbReference>
<dbReference type="SUPFAM" id="SSF56112">
    <property type="entry name" value="Protein kinase-like (PK-like)"/>
    <property type="match status" value="1"/>
</dbReference>
<evidence type="ECO:0000259" key="1">
    <source>
        <dbReference type="PROSITE" id="PS50011"/>
    </source>
</evidence>
<gene>
    <name evidence="2" type="ORF">FJTKL_15438</name>
</gene>
<dbReference type="Proteomes" id="UP001600888">
    <property type="component" value="Unassembled WGS sequence"/>
</dbReference>
<evidence type="ECO:0000313" key="3">
    <source>
        <dbReference type="Proteomes" id="UP001600888"/>
    </source>
</evidence>
<organism evidence="2 3">
    <name type="scientific">Diaporthe vaccinii</name>
    <dbReference type="NCBI Taxonomy" id="105482"/>
    <lineage>
        <taxon>Eukaryota</taxon>
        <taxon>Fungi</taxon>
        <taxon>Dikarya</taxon>
        <taxon>Ascomycota</taxon>
        <taxon>Pezizomycotina</taxon>
        <taxon>Sordariomycetes</taxon>
        <taxon>Sordariomycetidae</taxon>
        <taxon>Diaporthales</taxon>
        <taxon>Diaporthaceae</taxon>
        <taxon>Diaporthe</taxon>
        <taxon>Diaporthe eres species complex</taxon>
    </lineage>
</organism>
<reference evidence="2 3" key="1">
    <citation type="submission" date="2024-03" db="EMBL/GenBank/DDBJ databases">
        <title>A high-quality draft genome sequence of Diaporthe vaccinii, a causative agent of upright dieback and viscid rot disease in cranberry plants.</title>
        <authorList>
            <person name="Sarrasin M."/>
            <person name="Lang B.F."/>
            <person name="Burger G."/>
        </authorList>
    </citation>
    <scope>NUCLEOTIDE SEQUENCE [LARGE SCALE GENOMIC DNA]</scope>
    <source>
        <strain evidence="2 3">IS7</strain>
    </source>
</reference>
<dbReference type="Gene3D" id="1.10.510.10">
    <property type="entry name" value="Transferase(Phosphotransferase) domain 1"/>
    <property type="match status" value="1"/>
</dbReference>
<comment type="caution">
    <text evidence="2">The sequence shown here is derived from an EMBL/GenBank/DDBJ whole genome shotgun (WGS) entry which is preliminary data.</text>
</comment>
<protein>
    <recommendedName>
        <fullName evidence="1">Protein kinase domain-containing protein</fullName>
    </recommendedName>
</protein>
<dbReference type="PANTHER" id="PTHR33112:SF10">
    <property type="entry name" value="TOL"/>
    <property type="match status" value="1"/>
</dbReference>
<dbReference type="PROSITE" id="PS50011">
    <property type="entry name" value="PROTEIN_KINASE_DOM"/>
    <property type="match status" value="1"/>
</dbReference>
<dbReference type="InterPro" id="IPR010730">
    <property type="entry name" value="HET"/>
</dbReference>
<dbReference type="InterPro" id="IPR011009">
    <property type="entry name" value="Kinase-like_dom_sf"/>
</dbReference>
<proteinExistence type="predicted"/>
<dbReference type="Pfam" id="PF00069">
    <property type="entry name" value="Pkinase"/>
    <property type="match status" value="1"/>
</dbReference>
<dbReference type="PANTHER" id="PTHR33112">
    <property type="entry name" value="DOMAIN PROTEIN, PUTATIVE-RELATED"/>
    <property type="match status" value="1"/>
</dbReference>
<sequence>MAIVTSRYIRDRCIEEFKERNDSLRNPSYLPRDASHQVMREDDNVKATIEKYVRPSTIEEKRNLLEYARKNPHVFLTLASSRLVKKIKTLWEAHVKDCHLPVRLQYDETTGRRQMVSLEDPAYEAKLSPNAFVEGDDEEDESKWDLADLTHFVTEQWRFYAVIFDTTRFLYEGLSDKRPLPFIEISTGAAGSGNFGKVFKVGLRREHVVPNHTEFQYLRLIQGPSNSEQILEVAVKQLQRVNGASDEEILKFFEKEATTLKTMRTLADPHLIQAIAVYERGSERCILFPWAPNGNLRQLWLGNLNPSSQEVRRWAWEQILGLTRGLARLHETNTRHGDLKPENILRFKGSTGSAWGPLLIADVGIAKYHAFETEVRKNKNEATTNRTGTQRYTPPEIEVPEKDDNGKLRLISRKYDSWSLGCVLLEFITWLRRGRSGLSKLDTERRRDAKPDVDRYWEQYGNDAPILHPGVSGFIRELLADPRLPAALRDLLALVKKHLLVASLKRRSYIATFLKSLEGVSENCSNIPSYLWDEAMEALTESREPTAEVARVDTFPISQQYVSSGLVYPFDLPVISLCFDPVSGAVPPSLPFALSGLPLLPEQGSAEQFSLLKSIMHHCDLRHGCMKPQEDSKSRTESPTRLIDVGTDGNEPIRLLETNQEQQYRYIALSHCWGQMSDDQRFCTYESNLEQRMANIPYDRMPPTFRDAVRVTRALGVRYLWIDSLCIIQKNAADWRTESGKMEDVFNNAYCTIAASSASSSLEGFLGPRPPRDTIRLATSSGPFYLAEAIDDFATDVEKSILSSRGWVFQERALSRRTIFFTSTQVYWECGDGVICESLAQLRNPQSHFLGDSNFPLFALQFYKDERTRLLQHFYTTYSALALSRESDRPQAIAGLQRRIARIFNSDVDHGVFWRWPARTLLWCAAQPGSLASIHYDDDGAKPPSWSWMAYSGRVGYLDIDFGGVEWTKYGRGPPDAPDWALQVEARELRVDGAVLKQRAVLDTESPGALDDSWRCVVLGKEDMGRDGNDDAYYVLLIRPLTRHSLSLRPDQLEEYYERVGVATLLGSNLLAEEKPVFLI</sequence>
<dbReference type="InterPro" id="IPR000719">
    <property type="entry name" value="Prot_kinase_dom"/>
</dbReference>
<keyword evidence="3" id="KW-1185">Reference proteome</keyword>
<dbReference type="Gene3D" id="3.30.200.20">
    <property type="entry name" value="Phosphorylase Kinase, domain 1"/>
    <property type="match status" value="1"/>
</dbReference>
<feature type="domain" description="Protein kinase" evidence="1">
    <location>
        <begin position="184"/>
        <end position="501"/>
    </location>
</feature>